<dbReference type="GO" id="GO:0007186">
    <property type="term" value="P:G protein-coupled receptor signaling pathway"/>
    <property type="evidence" value="ECO:0007669"/>
    <property type="project" value="TreeGrafter"/>
</dbReference>
<dbReference type="GO" id="GO:0005085">
    <property type="term" value="F:guanyl-nucleotide exchange factor activity"/>
    <property type="evidence" value="ECO:0007669"/>
    <property type="project" value="UniProtKB-KW"/>
</dbReference>
<evidence type="ECO:0000313" key="5">
    <source>
        <dbReference type="EMBL" id="KIW12328.1"/>
    </source>
</evidence>
<feature type="region of interest" description="Disordered" evidence="4">
    <location>
        <begin position="367"/>
        <end position="417"/>
    </location>
</feature>
<dbReference type="PANTHER" id="PTHR12425">
    <property type="entry name" value="SYNEMBRYN"/>
    <property type="match status" value="1"/>
</dbReference>
<keyword evidence="2" id="KW-0344">Guanine-nucleotide releasing factor</keyword>
<gene>
    <name evidence="5" type="ORF">PV08_09605</name>
</gene>
<dbReference type="Pfam" id="PF10165">
    <property type="entry name" value="Ric8"/>
    <property type="match status" value="1"/>
</dbReference>
<dbReference type="RefSeq" id="XP_016232544.1">
    <property type="nucleotide sequence ID" value="XM_016383921.1"/>
</dbReference>
<accession>A0A0D2B030</accession>
<dbReference type="SUPFAM" id="SSF48371">
    <property type="entry name" value="ARM repeat"/>
    <property type="match status" value="1"/>
</dbReference>
<dbReference type="InterPro" id="IPR019318">
    <property type="entry name" value="Gua_nucleotide_exch_fac_Ric8"/>
</dbReference>
<keyword evidence="3" id="KW-0143">Chaperone</keyword>
<evidence type="ECO:0000256" key="1">
    <source>
        <dbReference type="ARBA" id="ARBA00009049"/>
    </source>
</evidence>
<comment type="similarity">
    <text evidence="1">Belongs to the synembryn family.</text>
</comment>
<dbReference type="Proteomes" id="UP000053328">
    <property type="component" value="Unassembled WGS sequence"/>
</dbReference>
<reference evidence="5 6" key="1">
    <citation type="submission" date="2015-01" db="EMBL/GenBank/DDBJ databases">
        <title>The Genome Sequence of Exophiala spinifera CBS89968.</title>
        <authorList>
            <consortium name="The Broad Institute Genomics Platform"/>
            <person name="Cuomo C."/>
            <person name="de Hoog S."/>
            <person name="Gorbushina A."/>
            <person name="Stielow B."/>
            <person name="Teixiera M."/>
            <person name="Abouelleil A."/>
            <person name="Chapman S.B."/>
            <person name="Priest M."/>
            <person name="Young S.K."/>
            <person name="Wortman J."/>
            <person name="Nusbaum C."/>
            <person name="Birren B."/>
        </authorList>
    </citation>
    <scope>NUCLEOTIDE SEQUENCE [LARGE SCALE GENOMIC DNA]</scope>
    <source>
        <strain evidence="5 6">CBS 89968</strain>
    </source>
</reference>
<evidence type="ECO:0000256" key="4">
    <source>
        <dbReference type="SAM" id="MobiDB-lite"/>
    </source>
</evidence>
<keyword evidence="6" id="KW-1185">Reference proteome</keyword>
<dbReference type="GeneID" id="27336688"/>
<dbReference type="VEuPathDB" id="FungiDB:PV08_09605"/>
<dbReference type="OrthoDB" id="5585685at2759"/>
<dbReference type="HOGENOM" id="CLU_015532_0_0_1"/>
<feature type="compositionally biased region" description="Polar residues" evidence="4">
    <location>
        <begin position="371"/>
        <end position="383"/>
    </location>
</feature>
<proteinExistence type="inferred from homology"/>
<evidence type="ECO:0000313" key="6">
    <source>
        <dbReference type="Proteomes" id="UP000053328"/>
    </source>
</evidence>
<organism evidence="5 6">
    <name type="scientific">Exophiala spinifera</name>
    <dbReference type="NCBI Taxonomy" id="91928"/>
    <lineage>
        <taxon>Eukaryota</taxon>
        <taxon>Fungi</taxon>
        <taxon>Dikarya</taxon>
        <taxon>Ascomycota</taxon>
        <taxon>Pezizomycotina</taxon>
        <taxon>Eurotiomycetes</taxon>
        <taxon>Chaetothyriomycetidae</taxon>
        <taxon>Chaetothyriales</taxon>
        <taxon>Herpotrichiellaceae</taxon>
        <taxon>Exophiala</taxon>
    </lineage>
</organism>
<evidence type="ECO:0000256" key="3">
    <source>
        <dbReference type="ARBA" id="ARBA00023186"/>
    </source>
</evidence>
<dbReference type="InterPro" id="IPR016024">
    <property type="entry name" value="ARM-type_fold"/>
</dbReference>
<dbReference type="GO" id="GO:0001965">
    <property type="term" value="F:G-protein alpha-subunit binding"/>
    <property type="evidence" value="ECO:0007669"/>
    <property type="project" value="TreeGrafter"/>
</dbReference>
<dbReference type="PANTHER" id="PTHR12425:SF5">
    <property type="entry name" value="SYNEMBRYN"/>
    <property type="match status" value="1"/>
</dbReference>
<name>A0A0D2B030_9EURO</name>
<evidence type="ECO:0000256" key="2">
    <source>
        <dbReference type="ARBA" id="ARBA00022658"/>
    </source>
</evidence>
<dbReference type="EMBL" id="KN847498">
    <property type="protein sequence ID" value="KIW12328.1"/>
    <property type="molecule type" value="Genomic_DNA"/>
</dbReference>
<evidence type="ECO:0008006" key="7">
    <source>
        <dbReference type="Google" id="ProtNLM"/>
    </source>
</evidence>
<protein>
    <recommendedName>
        <fullName evidence="7">Guanine nucleotide exchange factor synembryn</fullName>
    </recommendedName>
</protein>
<sequence>MPDSTRQTEAIKLLGQLRDDLEAKKSSNEQIRAALDRLKVLGRDAGNVSTLYNEAGVKVLGSYAFGEYPAGVRQEALRCIANALLLLPITRQHSISLGLDKKSTDALGDANLDEEFLLSRILFLLTYDPRIDLQTLLDDHKLADKITKLLNRHVDQSKTTQTANPDSPALQETLKLLFNVTSGGAGLNDRTSFISAIRPLFQLLDQLPSSSPPLKPPTGLVVNALANIDFDETPEQDPAFGSGVDKLLDLLSSVVTTYPPTELETSIVPLLTTLRNINVNASPELRAKLKNRLLPDDNERDQPLGKSSSLASHLLRLTTSTGSTNLSEAISGLMFELSDKDASQYVHNVGYGYAAGYLMTHKIPIPDNAKTVPQQGRSGSNPGDRNGGPSRTVPVNPITGQRIDAEPAVQVPEMSREEAEREAERLFVLFERLKATGVANVTNPVQLAMEQGRLQELSDSDDSD</sequence>
<dbReference type="AlphaFoldDB" id="A0A0D2B030"/>
<dbReference type="GO" id="GO:0005737">
    <property type="term" value="C:cytoplasm"/>
    <property type="evidence" value="ECO:0007669"/>
    <property type="project" value="TreeGrafter"/>
</dbReference>